<dbReference type="InterPro" id="IPR010131">
    <property type="entry name" value="MdtP/NodT-like"/>
</dbReference>
<comment type="similarity">
    <text evidence="1 2">Belongs to the outer membrane factor (OMF) (TC 1.B.17) family.</text>
</comment>
<feature type="signal peptide" evidence="2">
    <location>
        <begin position="1"/>
        <end position="37"/>
    </location>
</feature>
<dbReference type="RefSeq" id="WP_167396755.1">
    <property type="nucleotide sequence ID" value="NZ_PZZN01000003.1"/>
</dbReference>
<feature type="chain" id="PRO_5015370837" evidence="2">
    <location>
        <begin position="38"/>
        <end position="479"/>
    </location>
</feature>
<evidence type="ECO:0000313" key="3">
    <source>
        <dbReference type="EMBL" id="PTM44358.1"/>
    </source>
</evidence>
<dbReference type="Gene3D" id="2.20.200.10">
    <property type="entry name" value="Outer membrane efflux proteins (OEP)"/>
    <property type="match status" value="1"/>
</dbReference>
<evidence type="ECO:0000256" key="2">
    <source>
        <dbReference type="RuleBase" id="RU362097"/>
    </source>
</evidence>
<dbReference type="InterPro" id="IPR003423">
    <property type="entry name" value="OMP_efflux"/>
</dbReference>
<evidence type="ECO:0000313" key="4">
    <source>
        <dbReference type="Proteomes" id="UP000240996"/>
    </source>
</evidence>
<dbReference type="PANTHER" id="PTHR30203">
    <property type="entry name" value="OUTER MEMBRANE CATION EFFLUX PROTEIN"/>
    <property type="match status" value="1"/>
</dbReference>
<dbReference type="EMBL" id="PZZN01000003">
    <property type="protein sequence ID" value="PTM44358.1"/>
    <property type="molecule type" value="Genomic_DNA"/>
</dbReference>
<keyword evidence="4" id="KW-1185">Reference proteome</keyword>
<dbReference type="Pfam" id="PF02321">
    <property type="entry name" value="OEP"/>
    <property type="match status" value="2"/>
</dbReference>
<reference evidence="3 4" key="1">
    <citation type="submission" date="2018-04" db="EMBL/GenBank/DDBJ databases">
        <title>Genomic Encyclopedia of Type Strains, Phase III (KMG-III): the genomes of soil and plant-associated and newly described type strains.</title>
        <authorList>
            <person name="Whitman W."/>
        </authorList>
    </citation>
    <scope>NUCLEOTIDE SEQUENCE [LARGE SCALE GENOMIC DNA]</scope>
    <source>
        <strain evidence="3 4">NW12</strain>
    </source>
</reference>
<protein>
    <submittedName>
        <fullName evidence="3">Multidrug efflux system outer membrane protein</fullName>
    </submittedName>
</protein>
<evidence type="ECO:0000256" key="1">
    <source>
        <dbReference type="ARBA" id="ARBA00007613"/>
    </source>
</evidence>
<gene>
    <name evidence="3" type="ORF">C8J24_2560</name>
</gene>
<keyword evidence="2" id="KW-0472">Membrane</keyword>
<keyword evidence="2" id="KW-0564">Palmitate</keyword>
<dbReference type="GO" id="GO:0005886">
    <property type="term" value="C:plasma membrane"/>
    <property type="evidence" value="ECO:0007669"/>
    <property type="project" value="UniProtKB-SubCell"/>
</dbReference>
<sequence length="479" mass="50353">MIVSRRDGRTCSGHLRVRHAIPLLVVSVLGIAAAADATDVPPTYAEAQRVASPLPWRTDWWTIFGSPELDALVARGNIDNADIAIIAARLSIARAAVRTASAERLPRVSAIAGVTDQSGNLATASGENGRLFELGLRAAWEPDLFGGLGKAARAARLDARAAEATLAGARLAVQAEIAQTYFALRALDGERDILASAIDRAARALAIVAAQAARGNAAARDVNRRQVELAMLRADLLARDRDRALTRHALALLVGAAAIPDRRAAPELLTVPTIPAGLPSEMLLRRPDVAAVADAVEAARLRHRAAKTAWFPGFALTGNGGQASPTLGELLSQTAQTFGFNLILSLPIFDGGRTAARVRRAAAEEELAQAQQRDTILRAFRDVEDQLAATGLLAAEDAVAREAADASLRGEQLAARRLGRGSISLLESLDTARADLGAQTRLVRLHHARAIATVGLVRALGGGWRTTSSPPSPLAPAGQ</sequence>
<comment type="subcellular location">
    <subcellularLocation>
        <location evidence="2">Cell membrane</location>
        <topology evidence="2">Lipid-anchor</topology>
    </subcellularLocation>
</comment>
<comment type="caution">
    <text evidence="3">The sequence shown here is derived from an EMBL/GenBank/DDBJ whole genome shotgun (WGS) entry which is preliminary data.</text>
</comment>
<keyword evidence="2" id="KW-1134">Transmembrane beta strand</keyword>
<dbReference type="Proteomes" id="UP000240996">
    <property type="component" value="Unassembled WGS sequence"/>
</dbReference>
<dbReference type="PANTHER" id="PTHR30203:SF33">
    <property type="entry name" value="BLR4455 PROTEIN"/>
    <property type="match status" value="1"/>
</dbReference>
<accession>A0A2T4YLS7</accession>
<organism evidence="3 4">
    <name type="scientific">Sphingomonas aerolata</name>
    <dbReference type="NCBI Taxonomy" id="185951"/>
    <lineage>
        <taxon>Bacteria</taxon>
        <taxon>Pseudomonadati</taxon>
        <taxon>Pseudomonadota</taxon>
        <taxon>Alphaproteobacteria</taxon>
        <taxon>Sphingomonadales</taxon>
        <taxon>Sphingomonadaceae</taxon>
        <taxon>Sphingomonas</taxon>
    </lineage>
</organism>
<dbReference type="AlphaFoldDB" id="A0A2T4YLS7"/>
<name>A0A2T4YLS7_9SPHN</name>
<keyword evidence="2" id="KW-0732">Signal</keyword>
<keyword evidence="2" id="KW-0812">Transmembrane</keyword>
<proteinExistence type="inferred from homology"/>
<dbReference type="GO" id="GO:0015562">
    <property type="term" value="F:efflux transmembrane transporter activity"/>
    <property type="evidence" value="ECO:0007669"/>
    <property type="project" value="InterPro"/>
</dbReference>
<dbReference type="NCBIfam" id="TIGR01845">
    <property type="entry name" value="outer_NodT"/>
    <property type="match status" value="1"/>
</dbReference>
<keyword evidence="2" id="KW-0449">Lipoprotein</keyword>
<dbReference type="SUPFAM" id="SSF56954">
    <property type="entry name" value="Outer membrane efflux proteins (OEP)"/>
    <property type="match status" value="1"/>
</dbReference>
<dbReference type="Gene3D" id="1.20.1600.10">
    <property type="entry name" value="Outer membrane efflux proteins (OEP)"/>
    <property type="match status" value="1"/>
</dbReference>